<gene>
    <name evidence="6" type="ORF">K444DRAFT_655319</name>
</gene>
<feature type="transmembrane region" description="Helical" evidence="5">
    <location>
        <begin position="24"/>
        <end position="44"/>
    </location>
</feature>
<dbReference type="OrthoDB" id="434972at2759"/>
<feature type="transmembrane region" description="Helical" evidence="5">
    <location>
        <begin position="221"/>
        <end position="245"/>
    </location>
</feature>
<dbReference type="EMBL" id="KZ613856">
    <property type="protein sequence ID" value="PMD55287.1"/>
    <property type="molecule type" value="Genomic_DNA"/>
</dbReference>
<feature type="transmembrane region" description="Helical" evidence="5">
    <location>
        <begin position="103"/>
        <end position="129"/>
    </location>
</feature>
<evidence type="ECO:0000313" key="7">
    <source>
        <dbReference type="Proteomes" id="UP000235371"/>
    </source>
</evidence>
<proteinExistence type="predicted"/>
<sequence length="279" mass="31399">MFHLKYIWLFTFNDLKTIVVPETALGIITAISAPAFGIPVSAALSYSSILRRTPVVTFWVWVNLLPMTIDNQRRPSSILEDGLNKPWRPMPSNRLTPRQAKSLMLALYPIAVLTSFVFGGFRPCISLMLLGCWYNGFGGSDVSWISRNFLNACGFVCYAAGATEFLIIWAIVLTTVQTQDMGDQAADALRGRKTLPLVFGDSRSRTITCFPIALWSSGCPWYWQSAVLAYLPCLTPGAIIMLRTLTKRSAEDDNATWKLWNFWLVILYNLPLVKYMSME</sequence>
<comment type="subcellular location">
    <subcellularLocation>
        <location evidence="1">Membrane</location>
        <topology evidence="1">Multi-pass membrane protein</topology>
    </subcellularLocation>
</comment>
<dbReference type="STRING" id="1095630.A0A2J6SWZ0"/>
<organism evidence="6 7">
    <name type="scientific">Hyaloscypha bicolor E</name>
    <dbReference type="NCBI Taxonomy" id="1095630"/>
    <lineage>
        <taxon>Eukaryota</taxon>
        <taxon>Fungi</taxon>
        <taxon>Dikarya</taxon>
        <taxon>Ascomycota</taxon>
        <taxon>Pezizomycotina</taxon>
        <taxon>Leotiomycetes</taxon>
        <taxon>Helotiales</taxon>
        <taxon>Hyaloscyphaceae</taxon>
        <taxon>Hyaloscypha</taxon>
        <taxon>Hyaloscypha bicolor</taxon>
    </lineage>
</organism>
<dbReference type="InterPro" id="IPR050475">
    <property type="entry name" value="Prenyltransferase_related"/>
</dbReference>
<keyword evidence="2 5" id="KW-0812">Transmembrane</keyword>
<dbReference type="CDD" id="cd13965">
    <property type="entry name" value="PT_UbiA_3"/>
    <property type="match status" value="1"/>
</dbReference>
<dbReference type="RefSeq" id="XP_024732191.1">
    <property type="nucleotide sequence ID" value="XM_024886003.1"/>
</dbReference>
<dbReference type="Proteomes" id="UP000235371">
    <property type="component" value="Unassembled WGS sequence"/>
</dbReference>
<evidence type="ECO:0000256" key="2">
    <source>
        <dbReference type="ARBA" id="ARBA00022692"/>
    </source>
</evidence>
<name>A0A2J6SWZ0_9HELO</name>
<keyword evidence="4 5" id="KW-0472">Membrane</keyword>
<dbReference type="AlphaFoldDB" id="A0A2J6SWZ0"/>
<dbReference type="PANTHER" id="PTHR42723:SF1">
    <property type="entry name" value="CHLOROPHYLL SYNTHASE, CHLOROPLASTIC"/>
    <property type="match status" value="1"/>
</dbReference>
<evidence type="ECO:0000256" key="1">
    <source>
        <dbReference type="ARBA" id="ARBA00004141"/>
    </source>
</evidence>
<protein>
    <recommendedName>
        <fullName evidence="8">UbiA prenyltransferase</fullName>
    </recommendedName>
</protein>
<dbReference type="GeneID" id="36594080"/>
<accession>A0A2J6SWZ0</accession>
<dbReference type="GO" id="GO:0016020">
    <property type="term" value="C:membrane"/>
    <property type="evidence" value="ECO:0007669"/>
    <property type="project" value="UniProtKB-SubCell"/>
</dbReference>
<dbReference type="PANTHER" id="PTHR42723">
    <property type="entry name" value="CHLOROPHYLL SYNTHASE"/>
    <property type="match status" value="1"/>
</dbReference>
<dbReference type="GO" id="GO:0016765">
    <property type="term" value="F:transferase activity, transferring alkyl or aryl (other than methyl) groups"/>
    <property type="evidence" value="ECO:0007669"/>
    <property type="project" value="InterPro"/>
</dbReference>
<evidence type="ECO:0000313" key="6">
    <source>
        <dbReference type="EMBL" id="PMD55287.1"/>
    </source>
</evidence>
<keyword evidence="7" id="KW-1185">Reference proteome</keyword>
<reference evidence="6 7" key="1">
    <citation type="submission" date="2016-04" db="EMBL/GenBank/DDBJ databases">
        <title>A degradative enzymes factory behind the ericoid mycorrhizal symbiosis.</title>
        <authorList>
            <consortium name="DOE Joint Genome Institute"/>
            <person name="Martino E."/>
            <person name="Morin E."/>
            <person name="Grelet G."/>
            <person name="Kuo A."/>
            <person name="Kohler A."/>
            <person name="Daghino S."/>
            <person name="Barry K."/>
            <person name="Choi C."/>
            <person name="Cichocki N."/>
            <person name="Clum A."/>
            <person name="Copeland A."/>
            <person name="Hainaut M."/>
            <person name="Haridas S."/>
            <person name="Labutti K."/>
            <person name="Lindquist E."/>
            <person name="Lipzen A."/>
            <person name="Khouja H.-R."/>
            <person name="Murat C."/>
            <person name="Ohm R."/>
            <person name="Olson A."/>
            <person name="Spatafora J."/>
            <person name="Veneault-Fourrey C."/>
            <person name="Henrissat B."/>
            <person name="Grigoriev I."/>
            <person name="Martin F."/>
            <person name="Perotto S."/>
        </authorList>
    </citation>
    <scope>NUCLEOTIDE SEQUENCE [LARGE SCALE GENOMIC DNA]</scope>
    <source>
        <strain evidence="6 7">E</strain>
    </source>
</reference>
<evidence type="ECO:0000256" key="4">
    <source>
        <dbReference type="ARBA" id="ARBA00023136"/>
    </source>
</evidence>
<evidence type="ECO:0008006" key="8">
    <source>
        <dbReference type="Google" id="ProtNLM"/>
    </source>
</evidence>
<evidence type="ECO:0000256" key="3">
    <source>
        <dbReference type="ARBA" id="ARBA00022989"/>
    </source>
</evidence>
<evidence type="ECO:0000256" key="5">
    <source>
        <dbReference type="SAM" id="Phobius"/>
    </source>
</evidence>
<feature type="transmembrane region" description="Helical" evidence="5">
    <location>
        <begin position="257"/>
        <end position="276"/>
    </location>
</feature>
<dbReference type="InParanoid" id="A0A2J6SWZ0"/>
<dbReference type="Pfam" id="PF01040">
    <property type="entry name" value="UbiA"/>
    <property type="match status" value="1"/>
</dbReference>
<dbReference type="InterPro" id="IPR000537">
    <property type="entry name" value="UbiA_prenyltransferase"/>
</dbReference>
<keyword evidence="3 5" id="KW-1133">Transmembrane helix</keyword>
<feature type="transmembrane region" description="Helical" evidence="5">
    <location>
        <begin position="149"/>
        <end position="173"/>
    </location>
</feature>